<keyword evidence="1" id="KW-1133">Transmembrane helix</keyword>
<evidence type="ECO:0000256" key="1">
    <source>
        <dbReference type="SAM" id="Phobius"/>
    </source>
</evidence>
<dbReference type="KEGG" id="ame:100576705"/>
<evidence type="ECO:0000313" key="3">
    <source>
        <dbReference type="Proteomes" id="UP000005203"/>
    </source>
</evidence>
<dbReference type="Proteomes" id="UP000005203">
    <property type="component" value="Linkage group LG12"/>
</dbReference>
<dbReference type="OrthoDB" id="7609981at2759"/>
<proteinExistence type="predicted"/>
<evidence type="ECO:0000313" key="4">
    <source>
        <dbReference type="RefSeq" id="XP_026300237.1"/>
    </source>
</evidence>
<organism evidence="2">
    <name type="scientific">Apis mellifera</name>
    <name type="common">Honeybee</name>
    <dbReference type="NCBI Taxonomy" id="7460"/>
    <lineage>
        <taxon>Eukaryota</taxon>
        <taxon>Metazoa</taxon>
        <taxon>Ecdysozoa</taxon>
        <taxon>Arthropoda</taxon>
        <taxon>Hexapoda</taxon>
        <taxon>Insecta</taxon>
        <taxon>Pterygota</taxon>
        <taxon>Neoptera</taxon>
        <taxon>Endopterygota</taxon>
        <taxon>Hymenoptera</taxon>
        <taxon>Apocrita</taxon>
        <taxon>Aculeata</taxon>
        <taxon>Apoidea</taxon>
        <taxon>Anthophila</taxon>
        <taxon>Apidae</taxon>
        <taxon>Apis</taxon>
    </lineage>
</organism>
<dbReference type="AlphaFoldDB" id="A0A7M7MSA3"/>
<keyword evidence="1" id="KW-0812">Transmembrane</keyword>
<dbReference type="EnsemblMetazoa" id="XM_026444452">
    <property type="protein sequence ID" value="XP_026300237"/>
    <property type="gene ID" value="LOC100576705"/>
</dbReference>
<feature type="transmembrane region" description="Helical" evidence="1">
    <location>
        <begin position="144"/>
        <end position="162"/>
    </location>
</feature>
<keyword evidence="1" id="KW-0472">Membrane</keyword>
<protein>
    <submittedName>
        <fullName evidence="4">Uncharacterized protein LOC100576705</fullName>
    </submittedName>
</protein>
<name>A0A7M7MSA3_APIME</name>
<accession>A0A8B8H898</accession>
<evidence type="ECO:0000313" key="2">
    <source>
        <dbReference type="EnsemblMetazoa" id="XP_026300237"/>
    </source>
</evidence>
<dbReference type="GeneID" id="100576705"/>
<accession>A0A7M7MSA3</accession>
<keyword evidence="3" id="KW-1185">Reference proteome</keyword>
<dbReference type="RefSeq" id="XP_026300237.1">
    <property type="nucleotide sequence ID" value="XM_026444452.1"/>
</dbReference>
<gene>
    <name evidence="4" type="primary">LOC100576705</name>
</gene>
<sequence>MRKSCERYEEWKAERALKTKIEEKKKERTRRKKLKKIEEVEEDEVDEFGKIRKCKKRKEVKREKKKKPRQRVRRIYKHIPESELILGCIKPSVEVREYFLNPRHIPCMGLTIPPMYISEPPPRKILILLYNIFNVSDSFPKLSMRYPFLFFFFFFATAITRMPDRRKKPYITVLKKWKKIPEESDLDSSSESICSFDSEICLADVKLTSKDFKKIKKSQEQRFEEIE</sequence>
<reference evidence="4" key="2">
    <citation type="submission" date="2025-04" db="UniProtKB">
        <authorList>
            <consortium name="RefSeq"/>
        </authorList>
    </citation>
    <scope>IDENTIFICATION</scope>
    <source>
        <strain evidence="4">DH4</strain>
        <tissue evidence="4">Whole body</tissue>
    </source>
</reference>
<reference evidence="2" key="1">
    <citation type="submission" date="2021-01" db="UniProtKB">
        <authorList>
            <consortium name="EnsemblMetazoa"/>
        </authorList>
    </citation>
    <scope>IDENTIFICATION</scope>
    <source>
        <strain evidence="2">DH4</strain>
    </source>
</reference>